<protein>
    <submittedName>
        <fullName evidence="2">Uncharacterized protein</fullName>
    </submittedName>
</protein>
<keyword evidence="3" id="KW-1185">Reference proteome</keyword>
<feature type="compositionally biased region" description="Basic residues" evidence="1">
    <location>
        <begin position="24"/>
        <end position="35"/>
    </location>
</feature>
<feature type="region of interest" description="Disordered" evidence="1">
    <location>
        <begin position="1"/>
        <end position="53"/>
    </location>
</feature>
<reference evidence="3" key="2">
    <citation type="submission" date="2013-12" db="EMBL/GenBank/DDBJ databases">
        <authorList>
            <person name="Yu Y."/>
            <person name="Lee S."/>
            <person name="de Baynast K."/>
            <person name="Wissotski M."/>
            <person name="Liu L."/>
            <person name="Talag J."/>
            <person name="Goicoechea J."/>
            <person name="Angelova A."/>
            <person name="Jetty R."/>
            <person name="Kudrna D."/>
            <person name="Golser W."/>
            <person name="Rivera L."/>
            <person name="Zhang J."/>
            <person name="Wing R."/>
        </authorList>
    </citation>
    <scope>NUCLEOTIDE SEQUENCE</scope>
</reference>
<dbReference type="HOGENOM" id="CLU_2402846_0_0_1"/>
<evidence type="ECO:0000313" key="3">
    <source>
        <dbReference type="Proteomes" id="UP000032180"/>
    </source>
</evidence>
<dbReference type="EnsemblPlants" id="LPERR02G30910.1">
    <property type="protein sequence ID" value="LPERR02G30910.1"/>
    <property type="gene ID" value="LPERR02G30910"/>
</dbReference>
<evidence type="ECO:0000313" key="2">
    <source>
        <dbReference type="EnsemblPlants" id="LPERR02G30910.1"/>
    </source>
</evidence>
<dbReference type="Proteomes" id="UP000032180">
    <property type="component" value="Chromosome 2"/>
</dbReference>
<name>A0A0D9VMQ9_9ORYZ</name>
<organism evidence="2 3">
    <name type="scientific">Leersia perrieri</name>
    <dbReference type="NCBI Taxonomy" id="77586"/>
    <lineage>
        <taxon>Eukaryota</taxon>
        <taxon>Viridiplantae</taxon>
        <taxon>Streptophyta</taxon>
        <taxon>Embryophyta</taxon>
        <taxon>Tracheophyta</taxon>
        <taxon>Spermatophyta</taxon>
        <taxon>Magnoliopsida</taxon>
        <taxon>Liliopsida</taxon>
        <taxon>Poales</taxon>
        <taxon>Poaceae</taxon>
        <taxon>BOP clade</taxon>
        <taxon>Oryzoideae</taxon>
        <taxon>Oryzeae</taxon>
        <taxon>Oryzinae</taxon>
        <taxon>Leersia</taxon>
    </lineage>
</organism>
<evidence type="ECO:0000256" key="1">
    <source>
        <dbReference type="SAM" id="MobiDB-lite"/>
    </source>
</evidence>
<sequence>MLHQQTLDYSSPVRPAQSETRNLQKCRCRERRGGKSHGVSEIQNSEPDVGAGPDARQALQRMLVVLHLSLKAALQTQLLLLLLACLAVPGIMQ</sequence>
<reference evidence="2 3" key="1">
    <citation type="submission" date="2012-08" db="EMBL/GenBank/DDBJ databases">
        <title>Oryza genome evolution.</title>
        <authorList>
            <person name="Wing R.A."/>
        </authorList>
    </citation>
    <scope>NUCLEOTIDE SEQUENCE</scope>
</reference>
<accession>A0A0D9VMQ9</accession>
<reference evidence="2" key="3">
    <citation type="submission" date="2015-04" db="UniProtKB">
        <authorList>
            <consortium name="EnsemblPlants"/>
        </authorList>
    </citation>
    <scope>IDENTIFICATION</scope>
</reference>
<dbReference type="Gramene" id="LPERR02G30910.1">
    <property type="protein sequence ID" value="LPERR02G30910.1"/>
    <property type="gene ID" value="LPERR02G30910"/>
</dbReference>
<dbReference type="AlphaFoldDB" id="A0A0D9VMQ9"/>
<proteinExistence type="predicted"/>